<dbReference type="AlphaFoldDB" id="A0A7S0LHE8"/>
<dbReference type="PANTHER" id="PTHR21569">
    <property type="entry name" value="RIBOSOMAL PROTEIN S9"/>
    <property type="match status" value="1"/>
</dbReference>
<evidence type="ECO:0000256" key="4">
    <source>
        <dbReference type="RuleBase" id="RU003815"/>
    </source>
</evidence>
<keyword evidence="3 4" id="KW-0687">Ribonucleoprotein</keyword>
<evidence type="ECO:0000256" key="1">
    <source>
        <dbReference type="ARBA" id="ARBA00005251"/>
    </source>
</evidence>
<accession>A0A7S0LHE8</accession>
<reference evidence="5" key="1">
    <citation type="submission" date="2021-01" db="EMBL/GenBank/DDBJ databases">
        <authorList>
            <person name="Corre E."/>
            <person name="Pelletier E."/>
            <person name="Niang G."/>
            <person name="Scheremetjew M."/>
            <person name="Finn R."/>
            <person name="Kale V."/>
            <person name="Holt S."/>
            <person name="Cochrane G."/>
            <person name="Meng A."/>
            <person name="Brown T."/>
            <person name="Cohen L."/>
        </authorList>
    </citation>
    <scope>NUCLEOTIDE SEQUENCE</scope>
    <source>
        <strain evidence="5">PLY182g</strain>
    </source>
</reference>
<sequence>MASRVDSVQVFGRKKNAVAVAYCKRGRGLIKVNGQPVEFVEPRTIRYKVLEPILLLGFPRFAQVDIRVRVKGGGYTAQIYAIRQAIAKSLVAFYQKYVDESSKQEIKSILLAYDRSLLIADSRRCEPKKFGGPSARARYQKSYR</sequence>
<dbReference type="SUPFAM" id="SSF54211">
    <property type="entry name" value="Ribosomal protein S5 domain 2-like"/>
    <property type="match status" value="1"/>
</dbReference>
<dbReference type="EMBL" id="HBEY01033861">
    <property type="protein sequence ID" value="CAD8612775.1"/>
    <property type="molecule type" value="Transcribed_RNA"/>
</dbReference>
<dbReference type="GO" id="GO:0006412">
    <property type="term" value="P:translation"/>
    <property type="evidence" value="ECO:0007669"/>
    <property type="project" value="InterPro"/>
</dbReference>
<dbReference type="Gene3D" id="3.30.230.10">
    <property type="match status" value="1"/>
</dbReference>
<evidence type="ECO:0008006" key="6">
    <source>
        <dbReference type="Google" id="ProtNLM"/>
    </source>
</evidence>
<dbReference type="GO" id="GO:0003723">
    <property type="term" value="F:RNA binding"/>
    <property type="evidence" value="ECO:0007669"/>
    <property type="project" value="TreeGrafter"/>
</dbReference>
<protein>
    <recommendedName>
        <fullName evidence="6">30S ribosomal protein S9, chloroplastic</fullName>
    </recommendedName>
</protein>
<name>A0A7S0LHE8_9EUKA</name>
<dbReference type="Pfam" id="PF00380">
    <property type="entry name" value="Ribosomal_S9"/>
    <property type="match status" value="1"/>
</dbReference>
<gene>
    <name evidence="5" type="ORF">CPEL01642_LOCUS16155</name>
</gene>
<dbReference type="InterPro" id="IPR020568">
    <property type="entry name" value="Ribosomal_Su5_D2-typ_SF"/>
</dbReference>
<evidence type="ECO:0000313" key="5">
    <source>
        <dbReference type="EMBL" id="CAD8612775.1"/>
    </source>
</evidence>
<comment type="similarity">
    <text evidence="1 4">Belongs to the universal ribosomal protein uS9 family.</text>
</comment>
<keyword evidence="2 4" id="KW-0689">Ribosomal protein</keyword>
<dbReference type="InterPro" id="IPR000754">
    <property type="entry name" value="Ribosomal_uS9"/>
</dbReference>
<dbReference type="InterPro" id="IPR020574">
    <property type="entry name" value="Ribosomal_uS9_CS"/>
</dbReference>
<dbReference type="GO" id="GO:0022627">
    <property type="term" value="C:cytosolic small ribosomal subunit"/>
    <property type="evidence" value="ECO:0007669"/>
    <property type="project" value="TreeGrafter"/>
</dbReference>
<dbReference type="PANTHER" id="PTHR21569:SF16">
    <property type="entry name" value="RIBOSOMAL PROTEIN S16"/>
    <property type="match status" value="1"/>
</dbReference>
<dbReference type="GO" id="GO:0003735">
    <property type="term" value="F:structural constituent of ribosome"/>
    <property type="evidence" value="ECO:0007669"/>
    <property type="project" value="InterPro"/>
</dbReference>
<organism evidence="5">
    <name type="scientific">Coccolithus braarudii</name>
    <dbReference type="NCBI Taxonomy" id="221442"/>
    <lineage>
        <taxon>Eukaryota</taxon>
        <taxon>Haptista</taxon>
        <taxon>Haptophyta</taxon>
        <taxon>Prymnesiophyceae</taxon>
        <taxon>Coccolithales</taxon>
        <taxon>Coccolithaceae</taxon>
        <taxon>Coccolithus</taxon>
    </lineage>
</organism>
<evidence type="ECO:0000256" key="3">
    <source>
        <dbReference type="ARBA" id="ARBA00023274"/>
    </source>
</evidence>
<dbReference type="PROSITE" id="PS00360">
    <property type="entry name" value="RIBOSOMAL_S9"/>
    <property type="match status" value="1"/>
</dbReference>
<dbReference type="InterPro" id="IPR014721">
    <property type="entry name" value="Ribsml_uS5_D2-typ_fold_subgr"/>
</dbReference>
<dbReference type="GO" id="GO:0000462">
    <property type="term" value="P:maturation of SSU-rRNA from tricistronic rRNA transcript (SSU-rRNA, 5.8S rRNA, LSU-rRNA)"/>
    <property type="evidence" value="ECO:0007669"/>
    <property type="project" value="TreeGrafter"/>
</dbReference>
<evidence type="ECO:0000256" key="2">
    <source>
        <dbReference type="ARBA" id="ARBA00022980"/>
    </source>
</evidence>
<dbReference type="FunFam" id="3.30.230.10:FF:000007">
    <property type="entry name" value="40S ribosomal protein S16"/>
    <property type="match status" value="1"/>
</dbReference>
<proteinExistence type="inferred from homology"/>